<dbReference type="KEGG" id="rpx:Rpdx1_1644"/>
<evidence type="ECO:0000313" key="2">
    <source>
        <dbReference type="Proteomes" id="UP000001402"/>
    </source>
</evidence>
<organism evidence="1 2">
    <name type="scientific">Rhodopseudomonas palustris (strain DX-1)</name>
    <dbReference type="NCBI Taxonomy" id="652103"/>
    <lineage>
        <taxon>Bacteria</taxon>
        <taxon>Pseudomonadati</taxon>
        <taxon>Pseudomonadota</taxon>
        <taxon>Alphaproteobacteria</taxon>
        <taxon>Hyphomicrobiales</taxon>
        <taxon>Nitrobacteraceae</taxon>
        <taxon>Rhodopseudomonas</taxon>
    </lineage>
</organism>
<dbReference type="AlphaFoldDB" id="E6VJZ9"/>
<dbReference type="HOGENOM" id="CLU_3122109_0_0_5"/>
<dbReference type="EMBL" id="CP002418">
    <property type="protein sequence ID" value="ADU43261.1"/>
    <property type="molecule type" value="Genomic_DNA"/>
</dbReference>
<protein>
    <submittedName>
        <fullName evidence="1">Uncharacterized protein</fullName>
    </submittedName>
</protein>
<name>E6VJZ9_RHOPX</name>
<evidence type="ECO:0000313" key="1">
    <source>
        <dbReference type="EMBL" id="ADU43261.1"/>
    </source>
</evidence>
<accession>E6VJZ9</accession>
<proteinExistence type="predicted"/>
<sequence length="50" mass="5595">MMRRAINTILSARHGRARPGHPRLSRVAVSKAWMPGTRPGMTSGKLERLK</sequence>
<reference evidence="1" key="1">
    <citation type="submission" date="2010-12" db="EMBL/GenBank/DDBJ databases">
        <title>Complete sequence of Rhodopseudomonas palustris DX-1.</title>
        <authorList>
            <consortium name="US DOE Joint Genome Institute"/>
            <person name="Lucas S."/>
            <person name="Copeland A."/>
            <person name="Lapidus A."/>
            <person name="Cheng J.-F."/>
            <person name="Goodwin L."/>
            <person name="Pitluck S."/>
            <person name="Misra M."/>
            <person name="Chertkov O."/>
            <person name="Detter J.C."/>
            <person name="Han C."/>
            <person name="Tapia R."/>
            <person name="Land M."/>
            <person name="Hauser L."/>
            <person name="Kyrpides N."/>
            <person name="Ivanova N."/>
            <person name="Ovchinnikova G."/>
            <person name="Logan B."/>
            <person name="Oda Y."/>
            <person name="Harwood C."/>
            <person name="Woyke T."/>
        </authorList>
    </citation>
    <scope>NUCLEOTIDE SEQUENCE [LARGE SCALE GENOMIC DNA]</scope>
    <source>
        <strain evidence="1">DX-1</strain>
    </source>
</reference>
<dbReference type="Proteomes" id="UP000001402">
    <property type="component" value="Chromosome"/>
</dbReference>
<gene>
    <name evidence="1" type="ordered locus">Rpdx1_1644</name>
</gene>